<organism evidence="3 4">
    <name type="scientific">Paraburkholderia caffeinitolerans</name>
    <dbReference type="NCBI Taxonomy" id="1723730"/>
    <lineage>
        <taxon>Bacteria</taxon>
        <taxon>Pseudomonadati</taxon>
        <taxon>Pseudomonadota</taxon>
        <taxon>Betaproteobacteria</taxon>
        <taxon>Burkholderiales</taxon>
        <taxon>Burkholderiaceae</taxon>
        <taxon>Paraburkholderia</taxon>
    </lineage>
</organism>
<feature type="domain" description="Transcriptional regulator AbiEi antitoxin N-terminal" evidence="2">
    <location>
        <begin position="9"/>
        <end position="98"/>
    </location>
</feature>
<evidence type="ECO:0000259" key="2">
    <source>
        <dbReference type="Pfam" id="PF17194"/>
    </source>
</evidence>
<reference evidence="3 4" key="1">
    <citation type="submission" date="2020-04" db="EMBL/GenBank/DDBJ databases">
        <authorList>
            <person name="De Canck E."/>
        </authorList>
    </citation>
    <scope>NUCLEOTIDE SEQUENCE [LARGE SCALE GENOMIC DNA]</scope>
    <source>
        <strain evidence="3 4">LMG 28688</strain>
    </source>
</reference>
<gene>
    <name evidence="3" type="ORF">LMG28688_05213</name>
</gene>
<dbReference type="Pfam" id="PF17194">
    <property type="entry name" value="AbiEi_3_N"/>
    <property type="match status" value="1"/>
</dbReference>
<dbReference type="Pfam" id="PF11459">
    <property type="entry name" value="AbiEi_3"/>
    <property type="match status" value="1"/>
</dbReference>
<sequence>MPRDSMASKSLQRLMESVPRGQPLDPQMLRDCGVSAQQTTYLVSAGWLQRLSKGAYLLAGDTPTHDGVLAYLGRHVTGMHVGGRTALDWQGVRHNVSFRERVVLWAMRPYVMPDWINEHLPHTLQTTRLFDENLPEGFAISALPNRDPSILVAEPERALLELASDVGKRLAKGQSLEEAINIASSLRNLRPKVLDTLLSHCTRVKVVKLVRDLGESSGFAWGKDLQRHVDRLGPGKRWTSSRKGTPPLNLKA</sequence>
<dbReference type="AlphaFoldDB" id="A0A6J5GH06"/>
<feature type="region of interest" description="Disordered" evidence="1">
    <location>
        <begin position="232"/>
        <end position="252"/>
    </location>
</feature>
<protein>
    <recommendedName>
        <fullName evidence="2">Transcriptional regulator AbiEi antitoxin N-terminal domain-containing protein</fullName>
    </recommendedName>
</protein>
<keyword evidence="4" id="KW-1185">Reference proteome</keyword>
<evidence type="ECO:0000313" key="4">
    <source>
        <dbReference type="Proteomes" id="UP000494119"/>
    </source>
</evidence>
<dbReference type="Proteomes" id="UP000494119">
    <property type="component" value="Unassembled WGS sequence"/>
</dbReference>
<evidence type="ECO:0000256" key="1">
    <source>
        <dbReference type="SAM" id="MobiDB-lite"/>
    </source>
</evidence>
<evidence type="ECO:0000313" key="3">
    <source>
        <dbReference type="EMBL" id="CAB3800713.1"/>
    </source>
</evidence>
<proteinExistence type="predicted"/>
<dbReference type="EMBL" id="CADIKL010000033">
    <property type="protein sequence ID" value="CAB3800713.1"/>
    <property type="molecule type" value="Genomic_DNA"/>
</dbReference>
<dbReference type="InterPro" id="IPR021561">
    <property type="entry name" value="AbiEi_3"/>
</dbReference>
<accession>A0A6J5GH06</accession>
<name>A0A6J5GH06_9BURK</name>
<dbReference type="InterPro" id="IPR033455">
    <property type="entry name" value="AbiEi_3_N"/>
</dbReference>